<evidence type="ECO:0000313" key="6">
    <source>
        <dbReference type="Proteomes" id="UP000185511"/>
    </source>
</evidence>
<protein>
    <submittedName>
        <fullName evidence="5">Alpha/beta hydrolase family protein</fullName>
    </submittedName>
</protein>
<keyword evidence="3 5" id="KW-0378">Hydrolase</keyword>
<dbReference type="PANTHER" id="PTHR43248:SF29">
    <property type="entry name" value="TRIPEPTIDYL AMINOPEPTIDASE"/>
    <property type="match status" value="1"/>
</dbReference>
<reference evidence="6" key="1">
    <citation type="submission" date="2016-06" db="EMBL/GenBank/DDBJ databases">
        <title>Complete genome sequence of Actinoalloteichus fjordicus DSM 46855 (=ADI127-17), type strain of the new species Actinoalloteichus fjordicus.</title>
        <authorList>
            <person name="Ruckert C."/>
            <person name="Nouioui I."/>
            <person name="Willmese J."/>
            <person name="van Wezel G."/>
            <person name="Klenk H.-P."/>
            <person name="Kalinowski J."/>
            <person name="Zotchev S.B."/>
        </authorList>
    </citation>
    <scope>NUCLEOTIDE SEQUENCE [LARGE SCALE GENOMIC DNA]</scope>
    <source>
        <strain evidence="6">ADI127-7</strain>
    </source>
</reference>
<feature type="domain" description="Peptidase S33 tripeptidyl aminopeptidase-like C-terminal" evidence="4">
    <location>
        <begin position="397"/>
        <end position="497"/>
    </location>
</feature>
<evidence type="ECO:0000256" key="1">
    <source>
        <dbReference type="ARBA" id="ARBA00010088"/>
    </source>
</evidence>
<sequence>MLAVLGLTGTLVGVPAVAAEPGDERTTQLQWGTCPEDVPDDLAQLQCATVPVPLDYSDPDGEQIEITISRLASANPDKRRGVLLLNPGGPGGSGLDLPLLLTSQGLPAGVMDSYDLIGMDTRGIGHSAPVSCGFTDDQEYNANIPPYAVDEAAVVDQARIAQGVAEQCAANDDEGRLRHLSTANKARDLDQIRAALGEEKASFLGFSYGTALGAAYASMFPATADRVVLDSNIGDTHLDHDGMRRFALGMEETFPDFANWAAARHDSYGLGSTPEEVRETYFTLAERLDETPMPGLDGSFFRLFAFVTLYDESSYGTTAQAWQSLLESGDATQAAQALRDAEEIVPAVGLQAGTAATSENDNNFSVFLAVTCNDVEWPEDVETYQRAVAEDREQHPLYGAAAANITPCAYWQEPLEPPVAVNDDGPTNVLIVQNQRDPVTPLRGGELLDEKFGDRSRLVSVNGSGHGVYVLGDNPCALNITTKYLVDGTMPQKNLTCDAA</sequence>
<dbReference type="InterPro" id="IPR013595">
    <property type="entry name" value="Pept_S33_TAP-like_C"/>
</dbReference>
<keyword evidence="6" id="KW-1185">Reference proteome</keyword>
<dbReference type="Proteomes" id="UP000185511">
    <property type="component" value="Chromosome"/>
</dbReference>
<proteinExistence type="inferred from homology"/>
<evidence type="ECO:0000256" key="2">
    <source>
        <dbReference type="ARBA" id="ARBA00022729"/>
    </source>
</evidence>
<dbReference type="KEGG" id="acad:UA74_01150"/>
<dbReference type="EMBL" id="CP016076">
    <property type="protein sequence ID" value="APU12321.1"/>
    <property type="molecule type" value="Genomic_DNA"/>
</dbReference>
<dbReference type="AlphaFoldDB" id="A0AAC9PPX7"/>
<dbReference type="SUPFAM" id="SSF53474">
    <property type="entry name" value="alpha/beta-Hydrolases"/>
    <property type="match status" value="1"/>
</dbReference>
<dbReference type="GO" id="GO:0016787">
    <property type="term" value="F:hydrolase activity"/>
    <property type="evidence" value="ECO:0007669"/>
    <property type="project" value="UniProtKB-KW"/>
</dbReference>
<keyword evidence="2" id="KW-0732">Signal</keyword>
<name>A0AAC9PPX7_9PSEU</name>
<evidence type="ECO:0000256" key="3">
    <source>
        <dbReference type="ARBA" id="ARBA00022801"/>
    </source>
</evidence>
<gene>
    <name evidence="5" type="ORF">UA74_01150</name>
</gene>
<dbReference type="InterPro" id="IPR051601">
    <property type="entry name" value="Serine_prot/Carboxylest_S33"/>
</dbReference>
<organism evidence="5 6">
    <name type="scientific">Actinoalloteichus fjordicus</name>
    <dbReference type="NCBI Taxonomy" id="1612552"/>
    <lineage>
        <taxon>Bacteria</taxon>
        <taxon>Bacillati</taxon>
        <taxon>Actinomycetota</taxon>
        <taxon>Actinomycetes</taxon>
        <taxon>Pseudonocardiales</taxon>
        <taxon>Pseudonocardiaceae</taxon>
        <taxon>Actinoalloteichus</taxon>
    </lineage>
</organism>
<evidence type="ECO:0000313" key="5">
    <source>
        <dbReference type="EMBL" id="APU12321.1"/>
    </source>
</evidence>
<evidence type="ECO:0000259" key="4">
    <source>
        <dbReference type="Pfam" id="PF08386"/>
    </source>
</evidence>
<dbReference type="Gene3D" id="3.40.50.1820">
    <property type="entry name" value="alpha/beta hydrolase"/>
    <property type="match status" value="1"/>
</dbReference>
<accession>A0AAC9PPX7</accession>
<comment type="similarity">
    <text evidence="1">Belongs to the peptidase S33 family.</text>
</comment>
<dbReference type="PANTHER" id="PTHR43248">
    <property type="entry name" value="2-SUCCINYL-6-HYDROXY-2,4-CYCLOHEXADIENE-1-CARBOXYLATE SYNTHASE"/>
    <property type="match status" value="1"/>
</dbReference>
<dbReference type="Pfam" id="PF08386">
    <property type="entry name" value="Abhydrolase_4"/>
    <property type="match status" value="1"/>
</dbReference>
<dbReference type="InterPro" id="IPR029058">
    <property type="entry name" value="AB_hydrolase_fold"/>
</dbReference>